<evidence type="ECO:0000256" key="1">
    <source>
        <dbReference type="SAM" id="MobiDB-lite"/>
    </source>
</evidence>
<keyword evidence="3" id="KW-1185">Reference proteome</keyword>
<protein>
    <recommendedName>
        <fullName evidence="4">Secreted protein</fullName>
    </recommendedName>
</protein>
<gene>
    <name evidence="2" type="ORF">NDU88_002123</name>
</gene>
<dbReference type="EMBL" id="JANPWB010000015">
    <property type="protein sequence ID" value="KAJ1088969.1"/>
    <property type="molecule type" value="Genomic_DNA"/>
</dbReference>
<accession>A0AAV7LF23</accession>
<dbReference type="AlphaFoldDB" id="A0AAV7LF23"/>
<sequence length="98" mass="10455">MVVTALLTPQCCKLAGPLLQHRSSQLSSRTVLPVAPSDAISGSEPQLHGAGSPEGSRSDDRSVLPCEHDCDMYIVSPSSVWISCVVDASRPRGPRQDR</sequence>
<evidence type="ECO:0000313" key="3">
    <source>
        <dbReference type="Proteomes" id="UP001066276"/>
    </source>
</evidence>
<reference evidence="2" key="1">
    <citation type="journal article" date="2022" name="bioRxiv">
        <title>Sequencing and chromosome-scale assembly of the giantPleurodeles waltlgenome.</title>
        <authorList>
            <person name="Brown T."/>
            <person name="Elewa A."/>
            <person name="Iarovenko S."/>
            <person name="Subramanian E."/>
            <person name="Araus A.J."/>
            <person name="Petzold A."/>
            <person name="Susuki M."/>
            <person name="Suzuki K.-i.T."/>
            <person name="Hayashi T."/>
            <person name="Toyoda A."/>
            <person name="Oliveira C."/>
            <person name="Osipova E."/>
            <person name="Leigh N.D."/>
            <person name="Simon A."/>
            <person name="Yun M.H."/>
        </authorList>
    </citation>
    <scope>NUCLEOTIDE SEQUENCE</scope>
    <source>
        <strain evidence="2">20211129_DDA</strain>
        <tissue evidence="2">Liver</tissue>
    </source>
</reference>
<comment type="caution">
    <text evidence="2">The sequence shown here is derived from an EMBL/GenBank/DDBJ whole genome shotgun (WGS) entry which is preliminary data.</text>
</comment>
<dbReference type="Proteomes" id="UP001066276">
    <property type="component" value="Chromosome 11"/>
</dbReference>
<proteinExistence type="predicted"/>
<evidence type="ECO:0000313" key="2">
    <source>
        <dbReference type="EMBL" id="KAJ1088969.1"/>
    </source>
</evidence>
<evidence type="ECO:0008006" key="4">
    <source>
        <dbReference type="Google" id="ProtNLM"/>
    </source>
</evidence>
<organism evidence="2 3">
    <name type="scientific">Pleurodeles waltl</name>
    <name type="common">Iberian ribbed newt</name>
    <dbReference type="NCBI Taxonomy" id="8319"/>
    <lineage>
        <taxon>Eukaryota</taxon>
        <taxon>Metazoa</taxon>
        <taxon>Chordata</taxon>
        <taxon>Craniata</taxon>
        <taxon>Vertebrata</taxon>
        <taxon>Euteleostomi</taxon>
        <taxon>Amphibia</taxon>
        <taxon>Batrachia</taxon>
        <taxon>Caudata</taxon>
        <taxon>Salamandroidea</taxon>
        <taxon>Salamandridae</taxon>
        <taxon>Pleurodelinae</taxon>
        <taxon>Pleurodeles</taxon>
    </lineage>
</organism>
<name>A0AAV7LF23_PLEWA</name>
<feature type="region of interest" description="Disordered" evidence="1">
    <location>
        <begin position="23"/>
        <end position="63"/>
    </location>
</feature>